<name>A0A4R3VTT0_9GAMM</name>
<evidence type="ECO:0000313" key="1">
    <source>
        <dbReference type="EMBL" id="TCV08786.1"/>
    </source>
</evidence>
<evidence type="ECO:0000313" key="2">
    <source>
        <dbReference type="Proteomes" id="UP000295433"/>
    </source>
</evidence>
<accession>A0A4R3VTT0</accession>
<sequence>MALSEANVKESERHRCYGDDALSLFTFRFKTQ</sequence>
<comment type="caution">
    <text evidence="1">The sequence shown here is derived from an EMBL/GenBank/DDBJ whole genome shotgun (WGS) entry which is preliminary data.</text>
</comment>
<reference evidence="1 2" key="1">
    <citation type="submission" date="2019-03" db="EMBL/GenBank/DDBJ databases">
        <title>Genomic Encyclopedia of Type Strains, Phase IV (KMG-IV): sequencing the most valuable type-strain genomes for metagenomic binning, comparative biology and taxonomic classification.</title>
        <authorList>
            <person name="Goeker M."/>
        </authorList>
    </citation>
    <scope>NUCLEOTIDE SEQUENCE [LARGE SCALE GENOMIC DNA]</scope>
    <source>
        <strain evidence="1 2">DSM 16730</strain>
    </source>
</reference>
<protein>
    <submittedName>
        <fullName evidence="1">Uncharacterized protein</fullName>
    </submittedName>
</protein>
<dbReference type="AlphaFoldDB" id="A0A4R3VTT0"/>
<gene>
    <name evidence="1" type="ORF">EDC54_101295</name>
</gene>
<organism evidence="1 2">
    <name type="scientific">Samsonia erythrinae</name>
    <dbReference type="NCBI Taxonomy" id="160434"/>
    <lineage>
        <taxon>Bacteria</taxon>
        <taxon>Pseudomonadati</taxon>
        <taxon>Pseudomonadota</taxon>
        <taxon>Gammaproteobacteria</taxon>
        <taxon>Enterobacterales</taxon>
        <taxon>Pectobacteriaceae</taxon>
        <taxon>Samsonia</taxon>
    </lineage>
</organism>
<dbReference type="Proteomes" id="UP000295433">
    <property type="component" value="Unassembled WGS sequence"/>
</dbReference>
<keyword evidence="2" id="KW-1185">Reference proteome</keyword>
<dbReference type="EMBL" id="SMBY01000001">
    <property type="protein sequence ID" value="TCV08786.1"/>
    <property type="molecule type" value="Genomic_DNA"/>
</dbReference>
<proteinExistence type="predicted"/>